<dbReference type="AlphaFoldDB" id="A0A6A5U964"/>
<keyword evidence="3" id="KW-1185">Reference proteome</keyword>
<feature type="compositionally biased region" description="Polar residues" evidence="1">
    <location>
        <begin position="37"/>
        <end position="49"/>
    </location>
</feature>
<dbReference type="Proteomes" id="UP000800035">
    <property type="component" value="Unassembled WGS sequence"/>
</dbReference>
<accession>A0A6A5U964</accession>
<feature type="compositionally biased region" description="Basic and acidic residues" evidence="1">
    <location>
        <begin position="50"/>
        <end position="60"/>
    </location>
</feature>
<dbReference type="EMBL" id="ML976981">
    <property type="protein sequence ID" value="KAF1961214.1"/>
    <property type="molecule type" value="Genomic_DNA"/>
</dbReference>
<feature type="compositionally biased region" description="Polar residues" evidence="1">
    <location>
        <begin position="1"/>
        <end position="10"/>
    </location>
</feature>
<evidence type="ECO:0000313" key="2">
    <source>
        <dbReference type="EMBL" id="KAF1961214.1"/>
    </source>
</evidence>
<evidence type="ECO:0000256" key="1">
    <source>
        <dbReference type="SAM" id="MobiDB-lite"/>
    </source>
</evidence>
<feature type="non-terminal residue" evidence="2">
    <location>
        <position position="238"/>
    </location>
</feature>
<dbReference type="OrthoDB" id="2245989at2759"/>
<dbReference type="Pfam" id="PF11905">
    <property type="entry name" value="DUF3425"/>
    <property type="match status" value="1"/>
</dbReference>
<protein>
    <recommendedName>
        <fullName evidence="4">BZIP domain-containing protein</fullName>
    </recommendedName>
</protein>
<sequence length="238" mass="27373">TEDWTGMTNPTERRKLQNRLNQRARRKSLLMPRKGLTSEQGSRAKQSPSKLERDTEKSGSKECITASPRAQALMQHFAEHAYTSYMQGTPALSHLPLLVKFNNAEILGVVAEFFEDDGLSPFTRPEKSNDAWPRSLHPTRLQSSIEHHPWVDAFPSPRLRDNLLQAFEHPDICDEDELCHDICEYDRVDSEHLMIVWGASWDPQSWEVTPEFLNKWGWLLSGCADVMKSTNTWRAKRG</sequence>
<name>A0A6A5U964_9PLEO</name>
<evidence type="ECO:0008006" key="4">
    <source>
        <dbReference type="Google" id="ProtNLM"/>
    </source>
</evidence>
<evidence type="ECO:0000313" key="3">
    <source>
        <dbReference type="Proteomes" id="UP000800035"/>
    </source>
</evidence>
<gene>
    <name evidence="2" type="ORF">CC80DRAFT_395852</name>
</gene>
<organism evidence="2 3">
    <name type="scientific">Byssothecium circinans</name>
    <dbReference type="NCBI Taxonomy" id="147558"/>
    <lineage>
        <taxon>Eukaryota</taxon>
        <taxon>Fungi</taxon>
        <taxon>Dikarya</taxon>
        <taxon>Ascomycota</taxon>
        <taxon>Pezizomycotina</taxon>
        <taxon>Dothideomycetes</taxon>
        <taxon>Pleosporomycetidae</taxon>
        <taxon>Pleosporales</taxon>
        <taxon>Massarineae</taxon>
        <taxon>Massarinaceae</taxon>
        <taxon>Byssothecium</taxon>
    </lineage>
</organism>
<dbReference type="InterPro" id="IPR021833">
    <property type="entry name" value="DUF3425"/>
</dbReference>
<feature type="non-terminal residue" evidence="2">
    <location>
        <position position="1"/>
    </location>
</feature>
<dbReference type="PANTHER" id="PTHR38116:SF1">
    <property type="entry name" value="BZIP DOMAIN-CONTAINING PROTEIN"/>
    <property type="match status" value="1"/>
</dbReference>
<dbReference type="PANTHER" id="PTHR38116">
    <property type="entry name" value="CHROMOSOME 7, WHOLE GENOME SHOTGUN SEQUENCE"/>
    <property type="match status" value="1"/>
</dbReference>
<feature type="region of interest" description="Disordered" evidence="1">
    <location>
        <begin position="1"/>
        <end position="63"/>
    </location>
</feature>
<reference evidence="2" key="1">
    <citation type="journal article" date="2020" name="Stud. Mycol.">
        <title>101 Dothideomycetes genomes: a test case for predicting lifestyles and emergence of pathogens.</title>
        <authorList>
            <person name="Haridas S."/>
            <person name="Albert R."/>
            <person name="Binder M."/>
            <person name="Bloem J."/>
            <person name="Labutti K."/>
            <person name="Salamov A."/>
            <person name="Andreopoulos B."/>
            <person name="Baker S."/>
            <person name="Barry K."/>
            <person name="Bills G."/>
            <person name="Bluhm B."/>
            <person name="Cannon C."/>
            <person name="Castanera R."/>
            <person name="Culley D."/>
            <person name="Daum C."/>
            <person name="Ezra D."/>
            <person name="Gonzalez J."/>
            <person name="Henrissat B."/>
            <person name="Kuo A."/>
            <person name="Liang C."/>
            <person name="Lipzen A."/>
            <person name="Lutzoni F."/>
            <person name="Magnuson J."/>
            <person name="Mondo S."/>
            <person name="Nolan M."/>
            <person name="Ohm R."/>
            <person name="Pangilinan J."/>
            <person name="Park H.-J."/>
            <person name="Ramirez L."/>
            <person name="Alfaro M."/>
            <person name="Sun H."/>
            <person name="Tritt A."/>
            <person name="Yoshinaga Y."/>
            <person name="Zwiers L.-H."/>
            <person name="Turgeon B."/>
            <person name="Goodwin S."/>
            <person name="Spatafora J."/>
            <person name="Crous P."/>
            <person name="Grigoriev I."/>
        </authorList>
    </citation>
    <scope>NUCLEOTIDE SEQUENCE</scope>
    <source>
        <strain evidence="2">CBS 675.92</strain>
    </source>
</reference>
<proteinExistence type="predicted"/>